<keyword evidence="3" id="KW-0472">Membrane</keyword>
<keyword evidence="8" id="KW-1185">Reference proteome</keyword>
<dbReference type="InterPro" id="IPR027417">
    <property type="entry name" value="P-loop_NTPase"/>
</dbReference>
<evidence type="ECO:0000256" key="5">
    <source>
        <dbReference type="ARBA" id="ARBA00022840"/>
    </source>
</evidence>
<comment type="similarity">
    <text evidence="1">Belongs to the ABC transporter superfamily.</text>
</comment>
<dbReference type="RefSeq" id="WP_382258362.1">
    <property type="nucleotide sequence ID" value="NZ_JBHTBX010000008.1"/>
</dbReference>
<dbReference type="PROSITE" id="PS00211">
    <property type="entry name" value="ABC_TRANSPORTER_1"/>
    <property type="match status" value="1"/>
</dbReference>
<evidence type="ECO:0000259" key="6">
    <source>
        <dbReference type="PROSITE" id="PS50893"/>
    </source>
</evidence>
<comment type="caution">
    <text evidence="7">The sequence shown here is derived from an EMBL/GenBank/DDBJ whole genome shotgun (WGS) entry which is preliminary data.</text>
</comment>
<sequence length="251" mass="27440">MTSSSVANRTPALLELADVCKRYNVGQPNETEVLHGVSFSIARGEMVALIGPSGSGKSTLLNILGLLERMTSGSYRIDGEEMVGIDDEALTLQRRIKLGFVFQFHHLLPAFTALENVTLPALMREGRVTPRQLERARAILDAVGLAHAMGKRPGELSGGMQQRVAIARAMVLEPPMVLADEPTGNLDTASSDEVFALMRRMHAELNTSFLVVTHDPRLAARCDRVLELVDGRLVRDQVLGVTHTQDHAVRQ</sequence>
<keyword evidence="4" id="KW-0547">Nucleotide-binding</keyword>
<dbReference type="PANTHER" id="PTHR24220:SF689">
    <property type="entry name" value="LIPOPROTEIN-RELEASING SYSTEM ATP-BINDING PROTEIN LOLD"/>
    <property type="match status" value="1"/>
</dbReference>
<dbReference type="GO" id="GO:0005524">
    <property type="term" value="F:ATP binding"/>
    <property type="evidence" value="ECO:0007669"/>
    <property type="project" value="UniProtKB-KW"/>
</dbReference>
<organism evidence="7 8">
    <name type="scientific">Hydrogenophaga bisanensis</name>
    <dbReference type="NCBI Taxonomy" id="439611"/>
    <lineage>
        <taxon>Bacteria</taxon>
        <taxon>Pseudomonadati</taxon>
        <taxon>Pseudomonadota</taxon>
        <taxon>Betaproteobacteria</taxon>
        <taxon>Burkholderiales</taxon>
        <taxon>Comamonadaceae</taxon>
        <taxon>Hydrogenophaga</taxon>
    </lineage>
</organism>
<dbReference type="Gene3D" id="3.40.50.300">
    <property type="entry name" value="P-loop containing nucleotide triphosphate hydrolases"/>
    <property type="match status" value="1"/>
</dbReference>
<evidence type="ECO:0000256" key="4">
    <source>
        <dbReference type="ARBA" id="ARBA00022741"/>
    </source>
</evidence>
<keyword evidence="2" id="KW-0813">Transport</keyword>
<protein>
    <submittedName>
        <fullName evidence="7">ABC transporter ATP-binding protein</fullName>
    </submittedName>
</protein>
<feature type="domain" description="ABC transporter" evidence="6">
    <location>
        <begin position="14"/>
        <end position="251"/>
    </location>
</feature>
<dbReference type="SUPFAM" id="SSF52540">
    <property type="entry name" value="P-loop containing nucleoside triphosphate hydrolases"/>
    <property type="match status" value="1"/>
</dbReference>
<dbReference type="InterPro" id="IPR003593">
    <property type="entry name" value="AAA+_ATPase"/>
</dbReference>
<dbReference type="InterPro" id="IPR015854">
    <property type="entry name" value="ABC_transpr_LolD-like"/>
</dbReference>
<evidence type="ECO:0000256" key="2">
    <source>
        <dbReference type="ARBA" id="ARBA00022448"/>
    </source>
</evidence>
<dbReference type="PROSITE" id="PS50893">
    <property type="entry name" value="ABC_TRANSPORTER_2"/>
    <property type="match status" value="1"/>
</dbReference>
<name>A0ABW2RBQ1_9BURK</name>
<dbReference type="PANTHER" id="PTHR24220">
    <property type="entry name" value="IMPORT ATP-BINDING PROTEIN"/>
    <property type="match status" value="1"/>
</dbReference>
<dbReference type="InterPro" id="IPR017911">
    <property type="entry name" value="MacB-like_ATP-bd"/>
</dbReference>
<dbReference type="Proteomes" id="UP001596495">
    <property type="component" value="Unassembled WGS sequence"/>
</dbReference>
<dbReference type="SMART" id="SM00382">
    <property type="entry name" value="AAA"/>
    <property type="match status" value="1"/>
</dbReference>
<reference evidence="8" key="1">
    <citation type="journal article" date="2019" name="Int. J. Syst. Evol. Microbiol.">
        <title>The Global Catalogue of Microorganisms (GCM) 10K type strain sequencing project: providing services to taxonomists for standard genome sequencing and annotation.</title>
        <authorList>
            <consortium name="The Broad Institute Genomics Platform"/>
            <consortium name="The Broad Institute Genome Sequencing Center for Infectious Disease"/>
            <person name="Wu L."/>
            <person name="Ma J."/>
        </authorList>
    </citation>
    <scope>NUCLEOTIDE SEQUENCE [LARGE SCALE GENOMIC DNA]</scope>
    <source>
        <strain evidence="8">CCUG 54518</strain>
    </source>
</reference>
<gene>
    <name evidence="7" type="ORF">ACFQNJ_13550</name>
</gene>
<keyword evidence="3" id="KW-1003">Cell membrane</keyword>
<evidence type="ECO:0000313" key="8">
    <source>
        <dbReference type="Proteomes" id="UP001596495"/>
    </source>
</evidence>
<dbReference type="InterPro" id="IPR003439">
    <property type="entry name" value="ABC_transporter-like_ATP-bd"/>
</dbReference>
<evidence type="ECO:0000256" key="1">
    <source>
        <dbReference type="ARBA" id="ARBA00005417"/>
    </source>
</evidence>
<evidence type="ECO:0000256" key="3">
    <source>
        <dbReference type="ARBA" id="ARBA00022475"/>
    </source>
</evidence>
<dbReference type="Pfam" id="PF00005">
    <property type="entry name" value="ABC_tran"/>
    <property type="match status" value="1"/>
</dbReference>
<proteinExistence type="inferred from homology"/>
<dbReference type="InterPro" id="IPR017871">
    <property type="entry name" value="ABC_transporter-like_CS"/>
</dbReference>
<dbReference type="EMBL" id="JBHTBX010000008">
    <property type="protein sequence ID" value="MFC7435534.1"/>
    <property type="molecule type" value="Genomic_DNA"/>
</dbReference>
<keyword evidence="5 7" id="KW-0067">ATP-binding</keyword>
<evidence type="ECO:0000313" key="7">
    <source>
        <dbReference type="EMBL" id="MFC7435534.1"/>
    </source>
</evidence>
<dbReference type="CDD" id="cd03255">
    <property type="entry name" value="ABC_MJ0796_LolCDE_FtsE"/>
    <property type="match status" value="1"/>
</dbReference>
<accession>A0ABW2RBQ1</accession>